<dbReference type="PANTHER" id="PTHR10844:SF19">
    <property type="entry name" value="CAVEOLIN-2"/>
    <property type="match status" value="1"/>
</dbReference>
<dbReference type="GO" id="GO:0005901">
    <property type="term" value="C:caveola"/>
    <property type="evidence" value="ECO:0007669"/>
    <property type="project" value="UniProtKB-SubCell"/>
</dbReference>
<evidence type="ECO:0000256" key="2">
    <source>
        <dbReference type="ARBA" id="ARBA00010988"/>
    </source>
</evidence>
<dbReference type="Proteomes" id="UP001208570">
    <property type="component" value="Unassembled WGS sequence"/>
</dbReference>
<comment type="caution">
    <text evidence="7">The sequence shown here is derived from an EMBL/GenBank/DDBJ whole genome shotgun (WGS) entry which is preliminary data.</text>
</comment>
<comment type="function">
    <text evidence="6">May act as a scaffolding protein within caveolar membranes. Interacts directly with G-protein alpha subunits and can functionally regulate their activity.</text>
</comment>
<evidence type="ECO:0000313" key="8">
    <source>
        <dbReference type="Proteomes" id="UP001208570"/>
    </source>
</evidence>
<dbReference type="AlphaFoldDB" id="A0AAD9NAI5"/>
<evidence type="ECO:0000256" key="5">
    <source>
        <dbReference type="ARBA" id="ARBA00023136"/>
    </source>
</evidence>
<protein>
    <recommendedName>
        <fullName evidence="6">Caveolin</fullName>
    </recommendedName>
</protein>
<comment type="subcellular location">
    <subcellularLocation>
        <location evidence="1 6">Cell membrane</location>
        <topology evidence="1 6">Peripheral membrane protein</topology>
    </subcellularLocation>
    <subcellularLocation>
        <location evidence="6">Golgi apparatus membrane</location>
        <topology evidence="6">Peripheral membrane protein</topology>
    </subcellularLocation>
    <subcellularLocation>
        <location evidence="6">Membrane</location>
        <location evidence="6">Caveola</location>
        <topology evidence="6">Peripheral membrane protein</topology>
    </subcellularLocation>
</comment>
<name>A0AAD9NAI5_9ANNE</name>
<feature type="non-terminal residue" evidence="7">
    <location>
        <position position="1"/>
    </location>
</feature>
<dbReference type="GO" id="GO:0070836">
    <property type="term" value="P:caveola assembly"/>
    <property type="evidence" value="ECO:0007669"/>
    <property type="project" value="InterPro"/>
</dbReference>
<gene>
    <name evidence="7" type="ORF">LSH36_85g03027</name>
</gene>
<dbReference type="Pfam" id="PF01146">
    <property type="entry name" value="Caveolin"/>
    <property type="match status" value="1"/>
</dbReference>
<evidence type="ECO:0000256" key="1">
    <source>
        <dbReference type="ARBA" id="ARBA00004202"/>
    </source>
</evidence>
<dbReference type="EMBL" id="JAODUP010000085">
    <property type="protein sequence ID" value="KAK2163117.1"/>
    <property type="molecule type" value="Genomic_DNA"/>
</dbReference>
<keyword evidence="3 6" id="KW-1003">Cell membrane</keyword>
<evidence type="ECO:0000313" key="7">
    <source>
        <dbReference type="EMBL" id="KAK2163117.1"/>
    </source>
</evidence>
<keyword evidence="5 6" id="KW-0472">Membrane</keyword>
<evidence type="ECO:0000256" key="3">
    <source>
        <dbReference type="ARBA" id="ARBA00022475"/>
    </source>
</evidence>
<keyword evidence="8" id="KW-1185">Reference proteome</keyword>
<sequence length="111" mass="12575">VRFEEIFAEPEGVQSADCIWRSSYRCFNGTLGCCYRFLTLLCSLPTAFCWACQYACIACCHVWCITPWLTYLQMYLQPSAVACSLMINAYCVPVCEAFALCFSKITVKNIS</sequence>
<evidence type="ECO:0000256" key="4">
    <source>
        <dbReference type="ARBA" id="ARBA00023034"/>
    </source>
</evidence>
<dbReference type="GO" id="GO:0000139">
    <property type="term" value="C:Golgi membrane"/>
    <property type="evidence" value="ECO:0007669"/>
    <property type="project" value="UniProtKB-SubCell"/>
</dbReference>
<reference evidence="7" key="1">
    <citation type="journal article" date="2023" name="Mol. Biol. Evol.">
        <title>Third-Generation Sequencing Reveals the Adaptive Role of the Epigenome in Three Deep-Sea Polychaetes.</title>
        <authorList>
            <person name="Perez M."/>
            <person name="Aroh O."/>
            <person name="Sun Y."/>
            <person name="Lan Y."/>
            <person name="Juniper S.K."/>
            <person name="Young C.R."/>
            <person name="Angers B."/>
            <person name="Qian P.Y."/>
        </authorList>
    </citation>
    <scope>NUCLEOTIDE SEQUENCE</scope>
    <source>
        <strain evidence="7">P08H-3</strain>
    </source>
</reference>
<accession>A0AAD9NAI5</accession>
<dbReference type="InterPro" id="IPR001612">
    <property type="entry name" value="Caveolin"/>
</dbReference>
<comment type="similarity">
    <text evidence="2 6">Belongs to the caveolin family.</text>
</comment>
<dbReference type="PANTHER" id="PTHR10844">
    <property type="entry name" value="CAVEOLIN"/>
    <property type="match status" value="1"/>
</dbReference>
<evidence type="ECO:0000256" key="6">
    <source>
        <dbReference type="RuleBase" id="RU000680"/>
    </source>
</evidence>
<proteinExistence type="inferred from homology"/>
<dbReference type="GO" id="GO:0060090">
    <property type="term" value="F:molecular adaptor activity"/>
    <property type="evidence" value="ECO:0007669"/>
    <property type="project" value="TreeGrafter"/>
</dbReference>
<keyword evidence="4 6" id="KW-0333">Golgi apparatus</keyword>
<organism evidence="7 8">
    <name type="scientific">Paralvinella palmiformis</name>
    <dbReference type="NCBI Taxonomy" id="53620"/>
    <lineage>
        <taxon>Eukaryota</taxon>
        <taxon>Metazoa</taxon>
        <taxon>Spiralia</taxon>
        <taxon>Lophotrochozoa</taxon>
        <taxon>Annelida</taxon>
        <taxon>Polychaeta</taxon>
        <taxon>Sedentaria</taxon>
        <taxon>Canalipalpata</taxon>
        <taxon>Terebellida</taxon>
        <taxon>Terebelliformia</taxon>
        <taxon>Alvinellidae</taxon>
        <taxon>Paralvinella</taxon>
    </lineage>
</organism>